<reference evidence="10" key="2">
    <citation type="submission" date="2023-05" db="EMBL/GenBank/DDBJ databases">
        <authorList>
            <consortium name="Lawrence Berkeley National Laboratory"/>
            <person name="Steindorff A."/>
            <person name="Hensen N."/>
            <person name="Bonometti L."/>
            <person name="Westerberg I."/>
            <person name="Brannstrom I.O."/>
            <person name="Guillou S."/>
            <person name="Cros-Aarteil S."/>
            <person name="Calhoun S."/>
            <person name="Haridas S."/>
            <person name="Kuo A."/>
            <person name="Mondo S."/>
            <person name="Pangilinan J."/>
            <person name="Riley R."/>
            <person name="Labutti K."/>
            <person name="Andreopoulos B."/>
            <person name="Lipzen A."/>
            <person name="Chen C."/>
            <person name="Yanf M."/>
            <person name="Daum C."/>
            <person name="Ng V."/>
            <person name="Clum A."/>
            <person name="Ohm R."/>
            <person name="Martin F."/>
            <person name="Silar P."/>
            <person name="Natvig D."/>
            <person name="Lalanne C."/>
            <person name="Gautier V."/>
            <person name="Ament-Velasquez S.L."/>
            <person name="Kruys A."/>
            <person name="Hutchinson M.I."/>
            <person name="Powell A.J."/>
            <person name="Barry K."/>
            <person name="Miller A.N."/>
            <person name="Grigoriev I.V."/>
            <person name="Debuchy R."/>
            <person name="Gladieux P."/>
            <person name="Thoren M.H."/>
            <person name="Johannesson H."/>
        </authorList>
    </citation>
    <scope>NUCLEOTIDE SEQUENCE</scope>
    <source>
        <strain evidence="10">CBS 141.50</strain>
    </source>
</reference>
<dbReference type="Proteomes" id="UP001302676">
    <property type="component" value="Unassembled WGS sequence"/>
</dbReference>
<evidence type="ECO:0000313" key="11">
    <source>
        <dbReference type="Proteomes" id="UP001302676"/>
    </source>
</evidence>
<keyword evidence="3" id="KW-0723">Serine/threonine-protein kinase</keyword>
<dbReference type="RefSeq" id="XP_062635101.1">
    <property type="nucleotide sequence ID" value="XM_062781493.1"/>
</dbReference>
<feature type="domain" description="FHA" evidence="8">
    <location>
        <begin position="66"/>
        <end position="117"/>
    </location>
</feature>
<dbReference type="GO" id="GO:0005634">
    <property type="term" value="C:nucleus"/>
    <property type="evidence" value="ECO:0007669"/>
    <property type="project" value="TreeGrafter"/>
</dbReference>
<dbReference type="AlphaFoldDB" id="A0AAN6UZ42"/>
<dbReference type="PANTHER" id="PTHR44167">
    <property type="entry name" value="OVARIAN-SPECIFIC SERINE/THREONINE-PROTEIN KINASE LOK-RELATED"/>
    <property type="match status" value="1"/>
</dbReference>
<proteinExistence type="inferred from homology"/>
<dbReference type="GO" id="GO:0004674">
    <property type="term" value="F:protein serine/threonine kinase activity"/>
    <property type="evidence" value="ECO:0007669"/>
    <property type="project" value="UniProtKB-KW"/>
</dbReference>
<dbReference type="SUPFAM" id="SSF49879">
    <property type="entry name" value="SMAD/FHA domain"/>
    <property type="match status" value="1"/>
</dbReference>
<dbReference type="CDD" id="cd00180">
    <property type="entry name" value="PKc"/>
    <property type="match status" value="1"/>
</dbReference>
<sequence>METGYYGDESADEQQNAQPNPEFLLAPLNAAARKVVNHENNQSLRTLVNDTIGLWCSFSSQGKPVYTLGSDEDVDIYLPDTKSSSKGSPHISGVHASFNLVEKTGAILLFDESDNHTVEPLSSSNSYTVKFRHSKSVLVAQGINPRIALGQDQWYQFEIQWHSEGLYDFPKDEPYRMGPRSSRTKKYLFGGDIGAGSYGAVSWAMDATNGRIVAVKKFHKLSGKNLEFATREIANLFRITKDDSIKHEHILQILDYFGGGKGDGWGEIMMPLMKGNLKALIDKHTPREDHRGISDLVLRQMLLALECIAHHKIIHRDVKPENILWDLDESTGTYRFCLGDFGLSNDPELARTAAGTEPFMAPEVFGRKRQTTKVDIWSLFATIVWTRTPTFRQRCSQMGALNLHAWLVEFAKTEDYANIKRMASMEPKKRPSATEQLAILDGQFDDEASVDSYGSTSGDELGDDLNAHFSNVLNLQDGTPGLMFGSGSSGAVTSPEMPYYEPYLSGVLQESYMSTRGGPSKGHYGDVADGADAPRGYHVRVYALQIPKFNSVVLIRDTQQHYVNPYTNPYGPAVARNSGSGTEVPDNWTAVAPTTVEAVDEPTVEEFPRRKHKGKHRA</sequence>
<feature type="domain" description="Protein kinase" evidence="9">
    <location>
        <begin position="187"/>
        <end position="444"/>
    </location>
</feature>
<evidence type="ECO:0000259" key="9">
    <source>
        <dbReference type="PROSITE" id="PS50011"/>
    </source>
</evidence>
<evidence type="ECO:0000259" key="8">
    <source>
        <dbReference type="PROSITE" id="PS50006"/>
    </source>
</evidence>
<comment type="catalytic activity">
    <reaction evidence="5">
        <text>L-threonyl-[protein] + ATP = O-phospho-L-threonyl-[protein] + ADP + H(+)</text>
        <dbReference type="Rhea" id="RHEA:46608"/>
        <dbReference type="Rhea" id="RHEA-COMP:11060"/>
        <dbReference type="Rhea" id="RHEA-COMP:11605"/>
        <dbReference type="ChEBI" id="CHEBI:15378"/>
        <dbReference type="ChEBI" id="CHEBI:30013"/>
        <dbReference type="ChEBI" id="CHEBI:30616"/>
        <dbReference type="ChEBI" id="CHEBI:61977"/>
        <dbReference type="ChEBI" id="CHEBI:456216"/>
        <dbReference type="EC" id="2.7.11.1"/>
    </reaction>
</comment>
<reference evidence="10" key="1">
    <citation type="journal article" date="2023" name="Mol. Phylogenet. Evol.">
        <title>Genome-scale phylogeny and comparative genomics of the fungal order Sordariales.</title>
        <authorList>
            <person name="Hensen N."/>
            <person name="Bonometti L."/>
            <person name="Westerberg I."/>
            <person name="Brannstrom I.O."/>
            <person name="Guillou S."/>
            <person name="Cros-Aarteil S."/>
            <person name="Calhoun S."/>
            <person name="Haridas S."/>
            <person name="Kuo A."/>
            <person name="Mondo S."/>
            <person name="Pangilinan J."/>
            <person name="Riley R."/>
            <person name="LaButti K."/>
            <person name="Andreopoulos B."/>
            <person name="Lipzen A."/>
            <person name="Chen C."/>
            <person name="Yan M."/>
            <person name="Daum C."/>
            <person name="Ng V."/>
            <person name="Clum A."/>
            <person name="Steindorff A."/>
            <person name="Ohm R.A."/>
            <person name="Martin F."/>
            <person name="Silar P."/>
            <person name="Natvig D.O."/>
            <person name="Lalanne C."/>
            <person name="Gautier V."/>
            <person name="Ament-Velasquez S.L."/>
            <person name="Kruys A."/>
            <person name="Hutchinson M.I."/>
            <person name="Powell A.J."/>
            <person name="Barry K."/>
            <person name="Miller A.N."/>
            <person name="Grigoriev I.V."/>
            <person name="Debuchy R."/>
            <person name="Gladieux P."/>
            <person name="Hiltunen Thoren M."/>
            <person name="Johannesson H."/>
        </authorList>
    </citation>
    <scope>NUCLEOTIDE SEQUENCE</scope>
    <source>
        <strain evidence="10">CBS 141.50</strain>
    </source>
</reference>
<dbReference type="PANTHER" id="PTHR44167:SF24">
    <property type="entry name" value="SERINE_THREONINE-PROTEIN KINASE CHK2"/>
    <property type="match status" value="1"/>
</dbReference>
<dbReference type="PROSITE" id="PS50006">
    <property type="entry name" value="FHA_DOMAIN"/>
    <property type="match status" value="1"/>
</dbReference>
<keyword evidence="7" id="KW-0067">ATP-binding</keyword>
<feature type="binding site" evidence="7">
    <location>
        <position position="217"/>
    </location>
    <ligand>
        <name>ATP</name>
        <dbReference type="ChEBI" id="CHEBI:30616"/>
    </ligand>
</feature>
<evidence type="ECO:0000256" key="4">
    <source>
        <dbReference type="ARBA" id="ARBA00022777"/>
    </source>
</evidence>
<keyword evidence="4 10" id="KW-0418">Kinase</keyword>
<dbReference type="GO" id="GO:0005737">
    <property type="term" value="C:cytoplasm"/>
    <property type="evidence" value="ECO:0007669"/>
    <property type="project" value="TreeGrafter"/>
</dbReference>
<dbReference type="Pfam" id="PF00069">
    <property type="entry name" value="Pkinase"/>
    <property type="match status" value="1"/>
</dbReference>
<keyword evidence="11" id="KW-1185">Reference proteome</keyword>
<dbReference type="GO" id="GO:0044773">
    <property type="term" value="P:mitotic DNA damage checkpoint signaling"/>
    <property type="evidence" value="ECO:0007669"/>
    <property type="project" value="TreeGrafter"/>
</dbReference>
<dbReference type="PROSITE" id="PS00107">
    <property type="entry name" value="PROTEIN_KINASE_ATP"/>
    <property type="match status" value="1"/>
</dbReference>
<protein>
    <recommendedName>
        <fullName evidence="2">non-specific serine/threonine protein kinase</fullName>
        <ecNumber evidence="2">2.7.11.1</ecNumber>
    </recommendedName>
</protein>
<dbReference type="InterPro" id="IPR008984">
    <property type="entry name" value="SMAD_FHA_dom_sf"/>
</dbReference>
<accession>A0AAN6UZ42</accession>
<comment type="catalytic activity">
    <reaction evidence="6">
        <text>L-seryl-[protein] + ATP = O-phospho-L-seryl-[protein] + ADP + H(+)</text>
        <dbReference type="Rhea" id="RHEA:17989"/>
        <dbReference type="Rhea" id="RHEA-COMP:9863"/>
        <dbReference type="Rhea" id="RHEA-COMP:11604"/>
        <dbReference type="ChEBI" id="CHEBI:15378"/>
        <dbReference type="ChEBI" id="CHEBI:29999"/>
        <dbReference type="ChEBI" id="CHEBI:30616"/>
        <dbReference type="ChEBI" id="CHEBI:83421"/>
        <dbReference type="ChEBI" id="CHEBI:456216"/>
        <dbReference type="EC" id="2.7.11.1"/>
    </reaction>
</comment>
<dbReference type="InterPro" id="IPR000253">
    <property type="entry name" value="FHA_dom"/>
</dbReference>
<evidence type="ECO:0000313" key="10">
    <source>
        <dbReference type="EMBL" id="KAK4141730.1"/>
    </source>
</evidence>
<dbReference type="EC" id="2.7.11.1" evidence="2"/>
<dbReference type="GeneID" id="87818106"/>
<evidence type="ECO:0000256" key="7">
    <source>
        <dbReference type="PROSITE-ProRule" id="PRU10141"/>
    </source>
</evidence>
<comment type="similarity">
    <text evidence="1">Belongs to the protein kinase superfamily. CAMK Ser/Thr protein kinase family. CHEK2 subfamily.</text>
</comment>
<dbReference type="PROSITE" id="PS50011">
    <property type="entry name" value="PROTEIN_KINASE_DOM"/>
    <property type="match status" value="1"/>
</dbReference>
<keyword evidence="4 10" id="KW-0808">Transferase</keyword>
<dbReference type="SMART" id="SM00220">
    <property type="entry name" value="S_TKc"/>
    <property type="match status" value="1"/>
</dbReference>
<evidence type="ECO:0000256" key="1">
    <source>
        <dbReference type="ARBA" id="ARBA00005575"/>
    </source>
</evidence>
<gene>
    <name evidence="10" type="ORF">C8A04DRAFT_30719</name>
</gene>
<evidence type="ECO:0000256" key="6">
    <source>
        <dbReference type="ARBA" id="ARBA00048679"/>
    </source>
</evidence>
<name>A0AAN6UZ42_9PEZI</name>
<dbReference type="Gene3D" id="1.10.510.10">
    <property type="entry name" value="Transferase(Phosphotransferase) domain 1"/>
    <property type="match status" value="1"/>
</dbReference>
<evidence type="ECO:0000256" key="5">
    <source>
        <dbReference type="ARBA" id="ARBA00047899"/>
    </source>
</evidence>
<evidence type="ECO:0000256" key="2">
    <source>
        <dbReference type="ARBA" id="ARBA00012513"/>
    </source>
</evidence>
<dbReference type="InterPro" id="IPR000719">
    <property type="entry name" value="Prot_kinase_dom"/>
</dbReference>
<evidence type="ECO:0000256" key="3">
    <source>
        <dbReference type="ARBA" id="ARBA00022527"/>
    </source>
</evidence>
<dbReference type="CDD" id="cd00060">
    <property type="entry name" value="FHA"/>
    <property type="match status" value="1"/>
</dbReference>
<dbReference type="SUPFAM" id="SSF56112">
    <property type="entry name" value="Protein kinase-like (PK-like)"/>
    <property type="match status" value="1"/>
</dbReference>
<dbReference type="InterPro" id="IPR011009">
    <property type="entry name" value="Kinase-like_dom_sf"/>
</dbReference>
<comment type="caution">
    <text evidence="10">The sequence shown here is derived from an EMBL/GenBank/DDBJ whole genome shotgun (WGS) entry which is preliminary data.</text>
</comment>
<organism evidence="10 11">
    <name type="scientific">Dichotomopilus funicola</name>
    <dbReference type="NCBI Taxonomy" id="1934379"/>
    <lineage>
        <taxon>Eukaryota</taxon>
        <taxon>Fungi</taxon>
        <taxon>Dikarya</taxon>
        <taxon>Ascomycota</taxon>
        <taxon>Pezizomycotina</taxon>
        <taxon>Sordariomycetes</taxon>
        <taxon>Sordariomycetidae</taxon>
        <taxon>Sordariales</taxon>
        <taxon>Chaetomiaceae</taxon>
        <taxon>Dichotomopilus</taxon>
    </lineage>
</organism>
<dbReference type="InterPro" id="IPR017441">
    <property type="entry name" value="Protein_kinase_ATP_BS"/>
</dbReference>
<dbReference type="GO" id="GO:0005524">
    <property type="term" value="F:ATP binding"/>
    <property type="evidence" value="ECO:0007669"/>
    <property type="project" value="UniProtKB-UniRule"/>
</dbReference>
<keyword evidence="7" id="KW-0547">Nucleotide-binding</keyword>
<dbReference type="EMBL" id="MU853607">
    <property type="protein sequence ID" value="KAK4141730.1"/>
    <property type="molecule type" value="Genomic_DNA"/>
</dbReference>